<dbReference type="Proteomes" id="UP000663859">
    <property type="component" value="Unassembled WGS sequence"/>
</dbReference>
<dbReference type="AlphaFoldDB" id="A0A8J2BSB9"/>
<gene>
    <name evidence="1" type="ORF">MPNT_170043</name>
</gene>
<reference evidence="1" key="1">
    <citation type="submission" date="2021-02" db="EMBL/GenBank/DDBJ databases">
        <authorList>
            <person name="Cremers G."/>
            <person name="Picone N."/>
        </authorList>
    </citation>
    <scope>NUCLEOTIDE SEQUENCE</scope>
    <source>
        <strain evidence="1">PQ17</strain>
    </source>
</reference>
<sequence>MWGTGLCGVEEKGLGGKGALPGEAWVKPGLELGGREALLRGFPVGNEFSPL</sequence>
<accession>A0A8J2BSB9</accession>
<name>A0A8J2BSB9_9BACT</name>
<evidence type="ECO:0000313" key="1">
    <source>
        <dbReference type="EMBL" id="CAF0694713.1"/>
    </source>
</evidence>
<keyword evidence="2" id="KW-1185">Reference proteome</keyword>
<proteinExistence type="predicted"/>
<evidence type="ECO:0000313" key="2">
    <source>
        <dbReference type="Proteomes" id="UP000663859"/>
    </source>
</evidence>
<organism evidence="1 2">
    <name type="scientific">Candidatus Methylacidithermus pantelleriae</name>
    <dbReference type="NCBI Taxonomy" id="2744239"/>
    <lineage>
        <taxon>Bacteria</taxon>
        <taxon>Pseudomonadati</taxon>
        <taxon>Verrucomicrobiota</taxon>
        <taxon>Methylacidiphilae</taxon>
        <taxon>Methylacidiphilales</taxon>
        <taxon>Methylacidiphilaceae</taxon>
        <taxon>Candidatus Methylacidithermus</taxon>
    </lineage>
</organism>
<comment type="caution">
    <text evidence="1">The sequence shown here is derived from an EMBL/GenBank/DDBJ whole genome shotgun (WGS) entry which is preliminary data.</text>
</comment>
<dbReference type="EMBL" id="CAJNOB010000009">
    <property type="protein sequence ID" value="CAF0694713.1"/>
    <property type="molecule type" value="Genomic_DNA"/>
</dbReference>
<protein>
    <submittedName>
        <fullName evidence="1">Uncharacterized protein</fullName>
    </submittedName>
</protein>